<feature type="compositionally biased region" description="Polar residues" evidence="1">
    <location>
        <begin position="201"/>
        <end position="211"/>
    </location>
</feature>
<reference evidence="2 3" key="1">
    <citation type="journal article" date="2015" name="Genome Biol. Evol.">
        <title>Comparative Genomics of a Bacterivorous Green Alga Reveals Evolutionary Causalities and Consequences of Phago-Mixotrophic Mode of Nutrition.</title>
        <authorList>
            <person name="Burns J.A."/>
            <person name="Paasch A."/>
            <person name="Narechania A."/>
            <person name="Kim E."/>
        </authorList>
    </citation>
    <scope>NUCLEOTIDE SEQUENCE [LARGE SCALE GENOMIC DNA]</scope>
    <source>
        <strain evidence="2 3">PLY_AMNH</strain>
    </source>
</reference>
<accession>A0AAE0KTP9</accession>
<evidence type="ECO:0000313" key="2">
    <source>
        <dbReference type="EMBL" id="KAK3260386.1"/>
    </source>
</evidence>
<gene>
    <name evidence="2" type="ORF">CYMTET_30653</name>
</gene>
<keyword evidence="3" id="KW-1185">Reference proteome</keyword>
<name>A0AAE0KTP9_9CHLO</name>
<comment type="caution">
    <text evidence="2">The sequence shown here is derived from an EMBL/GenBank/DDBJ whole genome shotgun (WGS) entry which is preliminary data.</text>
</comment>
<sequence>MSPLFTQPHGEVAPPWDCLAVKLAALTLVGTRQPQAHGSTAPFYAHSEDDSEAMNTAASSGVGIVRVNTSPVFPRLQYKDKHARYGRPSISKARGTRSMVIHMKGLSSTSQSLPDEMASSMCQRSHARPRSKGGLSVEKYREAFSITVNDLHPTKLMQISKTYSSYSQLPSAGSSRYKGGAVGAGLFGPSAYPTDGRSKGCSHQNSHQSIKLSEGGTDEETLRNSVYVHPRLPRPGSMTHLQSMSGLLVTKSESKAILVTSNRRIPSNDDLRLISHRMGERVPHPGLAK</sequence>
<feature type="region of interest" description="Disordered" evidence="1">
    <location>
        <begin position="195"/>
        <end position="219"/>
    </location>
</feature>
<dbReference type="Proteomes" id="UP001190700">
    <property type="component" value="Unassembled WGS sequence"/>
</dbReference>
<dbReference type="AlphaFoldDB" id="A0AAE0KTP9"/>
<proteinExistence type="predicted"/>
<evidence type="ECO:0000256" key="1">
    <source>
        <dbReference type="SAM" id="MobiDB-lite"/>
    </source>
</evidence>
<protein>
    <submittedName>
        <fullName evidence="2">Uncharacterized protein</fullName>
    </submittedName>
</protein>
<organism evidence="2 3">
    <name type="scientific">Cymbomonas tetramitiformis</name>
    <dbReference type="NCBI Taxonomy" id="36881"/>
    <lineage>
        <taxon>Eukaryota</taxon>
        <taxon>Viridiplantae</taxon>
        <taxon>Chlorophyta</taxon>
        <taxon>Pyramimonadophyceae</taxon>
        <taxon>Pyramimonadales</taxon>
        <taxon>Pyramimonadaceae</taxon>
        <taxon>Cymbomonas</taxon>
    </lineage>
</organism>
<dbReference type="EMBL" id="LGRX02017769">
    <property type="protein sequence ID" value="KAK3260386.1"/>
    <property type="molecule type" value="Genomic_DNA"/>
</dbReference>
<evidence type="ECO:0000313" key="3">
    <source>
        <dbReference type="Proteomes" id="UP001190700"/>
    </source>
</evidence>